<dbReference type="Gene3D" id="1.10.472.10">
    <property type="entry name" value="Cyclin-like"/>
    <property type="match status" value="1"/>
</dbReference>
<accession>A0A7S0M7M0</accession>
<name>A0A7S0M7M0_9CRYP</name>
<dbReference type="PANTHER" id="PTHR15615:SF108">
    <property type="entry name" value="PROTEIN CNPPD1"/>
    <property type="match status" value="1"/>
</dbReference>
<evidence type="ECO:0000313" key="1">
    <source>
        <dbReference type="EMBL" id="CAD8633702.1"/>
    </source>
</evidence>
<proteinExistence type="predicted"/>
<dbReference type="InterPro" id="IPR036915">
    <property type="entry name" value="Cyclin-like_sf"/>
</dbReference>
<dbReference type="Pfam" id="PF08613">
    <property type="entry name" value="Cyclin"/>
    <property type="match status" value="1"/>
</dbReference>
<dbReference type="PANTHER" id="PTHR15615">
    <property type="match status" value="1"/>
</dbReference>
<dbReference type="SUPFAM" id="SSF47954">
    <property type="entry name" value="Cyclin-like"/>
    <property type="match status" value="1"/>
</dbReference>
<dbReference type="InterPro" id="IPR013922">
    <property type="entry name" value="Cyclin_PHO80-like"/>
</dbReference>
<dbReference type="AlphaFoldDB" id="A0A7S0M7M0"/>
<dbReference type="EMBL" id="HBEZ01020533">
    <property type="protein sequence ID" value="CAD8633702.1"/>
    <property type="molecule type" value="Transcribed_RNA"/>
</dbReference>
<reference evidence="1" key="1">
    <citation type="submission" date="2021-01" db="EMBL/GenBank/DDBJ databases">
        <authorList>
            <person name="Corre E."/>
            <person name="Pelletier E."/>
            <person name="Niang G."/>
            <person name="Scheremetjew M."/>
            <person name="Finn R."/>
            <person name="Kale V."/>
            <person name="Holt S."/>
            <person name="Cochrane G."/>
            <person name="Meng A."/>
            <person name="Brown T."/>
            <person name="Cohen L."/>
        </authorList>
    </citation>
    <scope>NUCLEOTIDE SEQUENCE</scope>
    <source>
        <strain evidence="1">CCAP979/52</strain>
    </source>
</reference>
<sequence>MSCDMYEESHMRKNYLIGGRRPSDFQAANAEIDSIIFSERDENDHKLFVQILCDLLDQVIIENEHYDELIYSNLLIAFQGPSRSFTASYYISRMSRYSRASPSCFIVALIYLDRFQRRVPCLRLTSRTLQRLLLVATMTATKYIEDVPRLNSRW</sequence>
<dbReference type="GO" id="GO:0019901">
    <property type="term" value="F:protein kinase binding"/>
    <property type="evidence" value="ECO:0007669"/>
    <property type="project" value="InterPro"/>
</dbReference>
<protein>
    <submittedName>
        <fullName evidence="1">Uncharacterized protein</fullName>
    </submittedName>
</protein>
<organism evidence="1">
    <name type="scientific">Cryptomonas curvata</name>
    <dbReference type="NCBI Taxonomy" id="233186"/>
    <lineage>
        <taxon>Eukaryota</taxon>
        <taxon>Cryptophyceae</taxon>
        <taxon>Cryptomonadales</taxon>
        <taxon>Cryptomonadaceae</taxon>
        <taxon>Cryptomonas</taxon>
    </lineage>
</organism>
<gene>
    <name evidence="1" type="ORF">CCUR1050_LOCUS11383</name>
</gene>